<dbReference type="EMBL" id="JAUDFV010000154">
    <property type="protein sequence ID" value="KAL2715929.1"/>
    <property type="molecule type" value="Genomic_DNA"/>
</dbReference>
<accession>A0ABD2A5P1</accession>
<sequence>MKKKSRKIVIYHVLIYETQILLHLDHGNEFTAIKIEVGFSEKILNKTEPVVSSIPNMHMKKSYSISCCINTPSQDTVHSQTVITKLSDQKGMPSQLSKLSHSELCDNDHNSYIASYQYAGDQYMEIHHNQPIILNTSKCQCLNELEVPEKASPCTVVNCNMEKSEDSTVNIHDKGNKDAINDINNTIQDIYVRNRTKQLGDSDNVNNMYQTKNRPLTIDADYKEHSKFNVCTNSKISSGIDNDVSNKEIKQIRLCKQNELKDVWKNNDYTYLSDTIMKSVDENAEICKINSQNVHKTNHNLSNNVSCQKEKQVDFDDYISTDIETCNDLQNNTQSSSSDTIVIAFSKPQFKQVLSEIKEHTKSLEKQLESINNIIENITVLSEQKGHLPEKENFTIFYEKIHTCSNESQTDEFVDINNNKEKVIEKNMEGSNLCKICALSTSSLTEKFSVCQEPNATSIDEKLLKNDDTVDHSMQEQCSMFEQISSFVEEKKELPTTEIIADITNHKPDQINTKSAPYTNHKIEQVSLCHSHDKNMSNFKTDQMKSSVKLKTKDNYCDQTDCNTAIPDHSTMKTTVSNHDTIYGLYLETTYTQSSNFQIVAATSASSLKLNSNARESKDFIKSEKSTLRNLTEKSSDKVSPDTLDISTTIDDLNPSISIQCITINLSSCHAHPQTTKPKDTSVRNIHEKVTKSKKNKKFKLRKS</sequence>
<dbReference type="Proteomes" id="UP001607302">
    <property type="component" value="Unassembled WGS sequence"/>
</dbReference>
<dbReference type="AlphaFoldDB" id="A0ABD2A5P1"/>
<gene>
    <name evidence="1" type="ORF">V1478_013605</name>
</gene>
<evidence type="ECO:0000313" key="1">
    <source>
        <dbReference type="EMBL" id="KAL2715929.1"/>
    </source>
</evidence>
<keyword evidence="2" id="KW-1185">Reference proteome</keyword>
<protein>
    <submittedName>
        <fullName evidence="1">SUN domain-containing protein 2-like</fullName>
    </submittedName>
</protein>
<name>A0ABD2A5P1_VESSQ</name>
<proteinExistence type="predicted"/>
<comment type="caution">
    <text evidence="1">The sequence shown here is derived from an EMBL/GenBank/DDBJ whole genome shotgun (WGS) entry which is preliminary data.</text>
</comment>
<organism evidence="1 2">
    <name type="scientific">Vespula squamosa</name>
    <name type="common">Southern yellow jacket</name>
    <name type="synonym">Wasp</name>
    <dbReference type="NCBI Taxonomy" id="30214"/>
    <lineage>
        <taxon>Eukaryota</taxon>
        <taxon>Metazoa</taxon>
        <taxon>Ecdysozoa</taxon>
        <taxon>Arthropoda</taxon>
        <taxon>Hexapoda</taxon>
        <taxon>Insecta</taxon>
        <taxon>Pterygota</taxon>
        <taxon>Neoptera</taxon>
        <taxon>Endopterygota</taxon>
        <taxon>Hymenoptera</taxon>
        <taxon>Apocrita</taxon>
        <taxon>Aculeata</taxon>
        <taxon>Vespoidea</taxon>
        <taxon>Vespidae</taxon>
        <taxon>Vespinae</taxon>
        <taxon>Vespula</taxon>
    </lineage>
</organism>
<evidence type="ECO:0000313" key="2">
    <source>
        <dbReference type="Proteomes" id="UP001607302"/>
    </source>
</evidence>
<reference evidence="1 2" key="1">
    <citation type="journal article" date="2024" name="Ann. Entomol. Soc. Am.">
        <title>Genomic analyses of the southern and eastern yellowjacket wasps (Hymenoptera: Vespidae) reveal evolutionary signatures of social life.</title>
        <authorList>
            <person name="Catto M.A."/>
            <person name="Caine P.B."/>
            <person name="Orr S.E."/>
            <person name="Hunt B.G."/>
            <person name="Goodisman M.A.D."/>
        </authorList>
    </citation>
    <scope>NUCLEOTIDE SEQUENCE [LARGE SCALE GENOMIC DNA]</scope>
    <source>
        <strain evidence="1">233</strain>
        <tissue evidence="1">Head and thorax</tissue>
    </source>
</reference>